<evidence type="ECO:0000256" key="20">
    <source>
        <dbReference type="ARBA" id="ARBA00049289"/>
    </source>
</evidence>
<evidence type="ECO:0000256" key="7">
    <source>
        <dbReference type="ARBA" id="ARBA00022723"/>
    </source>
</evidence>
<dbReference type="PRINTS" id="PR00119">
    <property type="entry name" value="CATATPASE"/>
</dbReference>
<dbReference type="NCBIfam" id="TIGR01525">
    <property type="entry name" value="ATPase-IB_hvy"/>
    <property type="match status" value="1"/>
</dbReference>
<protein>
    <recommendedName>
        <fullName evidence="4">Copper-exporting P-type ATPase</fullName>
        <ecNumber evidence="3">7.2.2.8</ecNumber>
    </recommendedName>
    <alternativeName>
        <fullName evidence="18">Copper-exporting P-type ATPase A</fullName>
    </alternativeName>
    <alternativeName>
        <fullName evidence="19">Cu(+)-exporting ATPase</fullName>
    </alternativeName>
</protein>
<feature type="transmembrane region" description="Helical" evidence="21">
    <location>
        <begin position="208"/>
        <end position="225"/>
    </location>
</feature>
<dbReference type="InterPro" id="IPR017969">
    <property type="entry name" value="Heavy-metal-associated_CS"/>
</dbReference>
<organism evidence="23 24">
    <name type="scientific">Pseudoflavonifractor hominis</name>
    <dbReference type="NCBI Taxonomy" id="2763059"/>
    <lineage>
        <taxon>Bacteria</taxon>
        <taxon>Bacillati</taxon>
        <taxon>Bacillota</taxon>
        <taxon>Clostridia</taxon>
        <taxon>Eubacteriales</taxon>
        <taxon>Oscillospiraceae</taxon>
        <taxon>Pseudoflavonifractor</taxon>
    </lineage>
</organism>
<keyword evidence="6 21" id="KW-0812">Transmembrane</keyword>
<comment type="catalytic activity">
    <reaction evidence="20">
        <text>Cu(+)(in) + ATP + H2O = Cu(+)(out) + ADP + phosphate + H(+)</text>
        <dbReference type="Rhea" id="RHEA:25792"/>
        <dbReference type="ChEBI" id="CHEBI:15377"/>
        <dbReference type="ChEBI" id="CHEBI:15378"/>
        <dbReference type="ChEBI" id="CHEBI:30616"/>
        <dbReference type="ChEBI" id="CHEBI:43474"/>
        <dbReference type="ChEBI" id="CHEBI:49552"/>
        <dbReference type="ChEBI" id="CHEBI:456216"/>
        <dbReference type="EC" id="7.2.2.8"/>
    </reaction>
</comment>
<dbReference type="InterPro" id="IPR006121">
    <property type="entry name" value="HMA_dom"/>
</dbReference>
<dbReference type="NCBIfam" id="TIGR01511">
    <property type="entry name" value="ATPase-IB1_Cu"/>
    <property type="match status" value="1"/>
</dbReference>
<name>A0ABR7HSB5_9FIRM</name>
<keyword evidence="21" id="KW-1003">Cell membrane</keyword>
<feature type="domain" description="HMA" evidence="22">
    <location>
        <begin position="785"/>
        <end position="850"/>
    </location>
</feature>
<evidence type="ECO:0000256" key="9">
    <source>
        <dbReference type="ARBA" id="ARBA00022741"/>
    </source>
</evidence>
<evidence type="ECO:0000256" key="17">
    <source>
        <dbReference type="ARBA" id="ARBA00023136"/>
    </source>
</evidence>
<dbReference type="PROSITE" id="PS00154">
    <property type="entry name" value="ATPASE_E1_E2"/>
    <property type="match status" value="1"/>
</dbReference>
<feature type="domain" description="HMA" evidence="22">
    <location>
        <begin position="1"/>
        <end position="67"/>
    </location>
</feature>
<keyword evidence="16" id="KW-0406">Ion transport</keyword>
<evidence type="ECO:0000256" key="2">
    <source>
        <dbReference type="ARBA" id="ARBA00006024"/>
    </source>
</evidence>
<sequence length="853" mass="89208">MKETYHVTGMTCTACSSHVEKAVGKVAGVRSVSVNLMTGSMLVDYDQTAVTPADIVKAVVDAGYGASLPGAAKTARREGTQPPDTLGEELRQMKLRLILSFCFLIPLFYLSMGHMMGWPLPAIFHGRENAMLFALTQFLLVLPILYINDKYYKVGFKTLWKRAPNMDSLIALGSAAAVLYGVAALYQIAWGLGHGDAARVEKWSMDLYLESAGMILTLITLGKFLETRSKGKTGQAISRLMDLSPKTATVLRNGAEVEVPVEEVAVGERIVVKPGGRVPVDGVVVEGWSSVDESALTGESIPVEKAPGAKVAAASINQSGTFTFEATRVGEDTTLSQMIRLVEEASASKAPIAKLADRVAGVFVPVVIGIALVTALVWLAVTGGDIARALTAGVAVLVISCPCALGLATPVAIMVGTGKGAEHGILIKSAQALETLHAIDTVVLDKTGTLTQGKPRVTEVLPLGDTTEEELLCVAASLEKPSEHPLSSAIVSAAQEREIPLAPVSGFAALHGKGIRGEIQGGQFLAGNAALLADEGISLGNAAGQAEELAAQGKTPLFFARDGELLGIIAVADLPKPTSAAAVEGFHALGIRVVMLTGDNARTAQAVGRSLGVDEIIAEVLPQDKERQVAALQSQGRKVAMVGDGINDAPALARADVGLAIGAGTDVAIESADIVLMKSDLLDAVTAVELSKSVIRNIKQNLFWAFIYNIIGIPLAAGVWYPLFHIMLNPMFASAAMSMSSVCVVSNALRLRLFKPRFSPSAPSAPADTPCGCGEPISTKGVFSMTKKLTIEGMMCSHCTGRVEKALSALEGVSSVVMDLEGKSATVTLSADVSDALLTQTVTDAGYEVTAIQ</sequence>
<keyword evidence="8" id="KW-0677">Repeat</keyword>
<evidence type="ECO:0000256" key="16">
    <source>
        <dbReference type="ARBA" id="ARBA00023065"/>
    </source>
</evidence>
<evidence type="ECO:0000256" key="21">
    <source>
        <dbReference type="RuleBase" id="RU362081"/>
    </source>
</evidence>
<keyword evidence="14 21" id="KW-1133">Transmembrane helix</keyword>
<keyword evidence="15" id="KW-0186">Copper</keyword>
<dbReference type="SUPFAM" id="SSF81653">
    <property type="entry name" value="Calcium ATPase, transduction domain A"/>
    <property type="match status" value="1"/>
</dbReference>
<dbReference type="Gene3D" id="3.40.50.1000">
    <property type="entry name" value="HAD superfamily/HAD-like"/>
    <property type="match status" value="1"/>
</dbReference>
<feature type="transmembrane region" description="Helical" evidence="21">
    <location>
        <begin position="359"/>
        <end position="381"/>
    </location>
</feature>
<gene>
    <name evidence="23" type="ORF">H8S34_06130</name>
</gene>
<dbReference type="InterPro" id="IPR036163">
    <property type="entry name" value="HMA_dom_sf"/>
</dbReference>
<proteinExistence type="inferred from homology"/>
<evidence type="ECO:0000256" key="12">
    <source>
        <dbReference type="ARBA" id="ARBA00022842"/>
    </source>
</evidence>
<dbReference type="CDD" id="cd00371">
    <property type="entry name" value="HMA"/>
    <property type="match status" value="2"/>
</dbReference>
<dbReference type="InterPro" id="IPR044492">
    <property type="entry name" value="P_typ_ATPase_HD_dom"/>
</dbReference>
<evidence type="ECO:0000256" key="18">
    <source>
        <dbReference type="ARBA" id="ARBA00029719"/>
    </source>
</evidence>
<evidence type="ECO:0000256" key="3">
    <source>
        <dbReference type="ARBA" id="ARBA00012517"/>
    </source>
</evidence>
<dbReference type="CDD" id="cd02094">
    <property type="entry name" value="P-type_ATPase_Cu-like"/>
    <property type="match status" value="1"/>
</dbReference>
<feature type="transmembrane region" description="Helical" evidence="21">
    <location>
        <begin position="97"/>
        <end position="118"/>
    </location>
</feature>
<evidence type="ECO:0000256" key="11">
    <source>
        <dbReference type="ARBA" id="ARBA00022840"/>
    </source>
</evidence>
<evidence type="ECO:0000256" key="5">
    <source>
        <dbReference type="ARBA" id="ARBA00022448"/>
    </source>
</evidence>
<dbReference type="Pfam" id="PF00122">
    <property type="entry name" value="E1-E2_ATPase"/>
    <property type="match status" value="1"/>
</dbReference>
<keyword evidence="12" id="KW-0460">Magnesium</keyword>
<feature type="transmembrane region" description="Helical" evidence="21">
    <location>
        <begin position="393"/>
        <end position="415"/>
    </location>
</feature>
<dbReference type="InterPro" id="IPR027256">
    <property type="entry name" value="P-typ_ATPase_IB"/>
</dbReference>
<evidence type="ECO:0000256" key="14">
    <source>
        <dbReference type="ARBA" id="ARBA00022989"/>
    </source>
</evidence>
<dbReference type="Pfam" id="PF00403">
    <property type="entry name" value="HMA"/>
    <property type="match status" value="2"/>
</dbReference>
<keyword evidence="9 21" id="KW-0547">Nucleotide-binding</keyword>
<evidence type="ECO:0000256" key="4">
    <source>
        <dbReference type="ARBA" id="ARBA00015102"/>
    </source>
</evidence>
<dbReference type="Gene3D" id="3.40.1110.10">
    <property type="entry name" value="Calcium-transporting ATPase, cytoplasmic domain N"/>
    <property type="match status" value="1"/>
</dbReference>
<evidence type="ECO:0000256" key="15">
    <source>
        <dbReference type="ARBA" id="ARBA00023008"/>
    </source>
</evidence>
<keyword evidence="13" id="KW-1278">Translocase</keyword>
<dbReference type="SUPFAM" id="SSF56784">
    <property type="entry name" value="HAD-like"/>
    <property type="match status" value="1"/>
</dbReference>
<keyword evidence="11 21" id="KW-0067">ATP-binding</keyword>
<dbReference type="InterPro" id="IPR008250">
    <property type="entry name" value="ATPase_P-typ_transduc_dom_A_sf"/>
</dbReference>
<dbReference type="Gene3D" id="3.30.70.100">
    <property type="match status" value="2"/>
</dbReference>
<feature type="transmembrane region" description="Helical" evidence="21">
    <location>
        <begin position="169"/>
        <end position="188"/>
    </location>
</feature>
<evidence type="ECO:0000256" key="10">
    <source>
        <dbReference type="ARBA" id="ARBA00022796"/>
    </source>
</evidence>
<dbReference type="SFLD" id="SFLDG00002">
    <property type="entry name" value="C1.7:_P-type_atpase_like"/>
    <property type="match status" value="1"/>
</dbReference>
<dbReference type="PROSITE" id="PS01047">
    <property type="entry name" value="HMA_1"/>
    <property type="match status" value="1"/>
</dbReference>
<dbReference type="InterPro" id="IPR006122">
    <property type="entry name" value="HMA_Cu_ion-bd"/>
</dbReference>
<dbReference type="SUPFAM" id="SSF81665">
    <property type="entry name" value="Calcium ATPase, transmembrane domain M"/>
    <property type="match status" value="1"/>
</dbReference>
<dbReference type="PRINTS" id="PR00943">
    <property type="entry name" value="CUATPASE"/>
</dbReference>
<keyword evidence="5" id="KW-0813">Transport</keyword>
<dbReference type="PANTHER" id="PTHR43520">
    <property type="entry name" value="ATP7, ISOFORM B"/>
    <property type="match status" value="1"/>
</dbReference>
<dbReference type="EC" id="7.2.2.8" evidence="3"/>
<evidence type="ECO:0000256" key="1">
    <source>
        <dbReference type="ARBA" id="ARBA00004127"/>
    </source>
</evidence>
<evidence type="ECO:0000259" key="22">
    <source>
        <dbReference type="PROSITE" id="PS50846"/>
    </source>
</evidence>
<dbReference type="Gene3D" id="2.70.150.10">
    <property type="entry name" value="Calcium-transporting ATPase, cytoplasmic transduction domain A"/>
    <property type="match status" value="1"/>
</dbReference>
<dbReference type="PANTHER" id="PTHR43520:SF8">
    <property type="entry name" value="P-TYPE CU(+) TRANSPORTER"/>
    <property type="match status" value="1"/>
</dbReference>
<dbReference type="NCBIfam" id="TIGR00003">
    <property type="entry name" value="copper ion binding protein"/>
    <property type="match status" value="2"/>
</dbReference>
<dbReference type="Pfam" id="PF00702">
    <property type="entry name" value="Hydrolase"/>
    <property type="match status" value="1"/>
</dbReference>
<reference evidence="23 24" key="1">
    <citation type="submission" date="2020-08" db="EMBL/GenBank/DDBJ databases">
        <title>Genome public.</title>
        <authorList>
            <person name="Liu C."/>
            <person name="Sun Q."/>
        </authorList>
    </citation>
    <scope>NUCLEOTIDE SEQUENCE [LARGE SCALE GENOMIC DNA]</scope>
    <source>
        <strain evidence="23 24">New-38</strain>
    </source>
</reference>
<feature type="transmembrane region" description="Helical" evidence="21">
    <location>
        <begin position="130"/>
        <end position="148"/>
    </location>
</feature>
<dbReference type="EMBL" id="JACOPR010000003">
    <property type="protein sequence ID" value="MBC5730410.1"/>
    <property type="molecule type" value="Genomic_DNA"/>
</dbReference>
<dbReference type="PROSITE" id="PS50846">
    <property type="entry name" value="HMA_2"/>
    <property type="match status" value="2"/>
</dbReference>
<dbReference type="SFLD" id="SFLDS00003">
    <property type="entry name" value="Haloacid_Dehalogenase"/>
    <property type="match status" value="1"/>
</dbReference>
<dbReference type="RefSeq" id="WP_186963327.1">
    <property type="nucleotide sequence ID" value="NZ_JACOPR010000003.1"/>
</dbReference>
<dbReference type="InterPro" id="IPR023214">
    <property type="entry name" value="HAD_sf"/>
</dbReference>
<evidence type="ECO:0000313" key="24">
    <source>
        <dbReference type="Proteomes" id="UP000660021"/>
    </source>
</evidence>
<dbReference type="Proteomes" id="UP000660021">
    <property type="component" value="Unassembled WGS sequence"/>
</dbReference>
<dbReference type="InterPro" id="IPR036412">
    <property type="entry name" value="HAD-like_sf"/>
</dbReference>
<dbReference type="InterPro" id="IPR059000">
    <property type="entry name" value="ATPase_P-type_domA"/>
</dbReference>
<evidence type="ECO:0000256" key="6">
    <source>
        <dbReference type="ARBA" id="ARBA00022692"/>
    </source>
</evidence>
<dbReference type="NCBIfam" id="TIGR01494">
    <property type="entry name" value="ATPase_P-type"/>
    <property type="match status" value="1"/>
</dbReference>
<evidence type="ECO:0000256" key="19">
    <source>
        <dbReference type="ARBA" id="ARBA00033239"/>
    </source>
</evidence>
<evidence type="ECO:0000256" key="8">
    <source>
        <dbReference type="ARBA" id="ARBA00022737"/>
    </source>
</evidence>
<dbReference type="InterPro" id="IPR023299">
    <property type="entry name" value="ATPase_P-typ_cyto_dom_N"/>
</dbReference>
<comment type="similarity">
    <text evidence="2 21">Belongs to the cation transport ATPase (P-type) (TC 3.A.3) family. Type IB subfamily.</text>
</comment>
<feature type="transmembrane region" description="Helical" evidence="21">
    <location>
        <begin position="702"/>
        <end position="721"/>
    </location>
</feature>
<keyword evidence="17 21" id="KW-0472">Membrane</keyword>
<accession>A0ABR7HSB5</accession>
<keyword evidence="7 21" id="KW-0479">Metal-binding</keyword>
<dbReference type="InterPro" id="IPR018303">
    <property type="entry name" value="ATPase_P-typ_P_site"/>
</dbReference>
<keyword evidence="24" id="KW-1185">Reference proteome</keyword>
<comment type="caution">
    <text evidence="23">The sequence shown here is derived from an EMBL/GenBank/DDBJ whole genome shotgun (WGS) entry which is preliminary data.</text>
</comment>
<comment type="subcellular location">
    <subcellularLocation>
        <location evidence="21">Cell membrane</location>
    </subcellularLocation>
    <subcellularLocation>
        <location evidence="1">Endomembrane system</location>
        <topology evidence="1">Multi-pass membrane protein</topology>
    </subcellularLocation>
</comment>
<evidence type="ECO:0000313" key="23">
    <source>
        <dbReference type="EMBL" id="MBC5730410.1"/>
    </source>
</evidence>
<dbReference type="InterPro" id="IPR001757">
    <property type="entry name" value="P_typ_ATPase"/>
</dbReference>
<dbReference type="SFLD" id="SFLDF00027">
    <property type="entry name" value="p-type_atpase"/>
    <property type="match status" value="1"/>
</dbReference>
<dbReference type="InterPro" id="IPR023298">
    <property type="entry name" value="ATPase_P-typ_TM_dom_sf"/>
</dbReference>
<keyword evidence="10" id="KW-0187">Copper transport</keyword>
<dbReference type="SUPFAM" id="SSF55008">
    <property type="entry name" value="HMA, heavy metal-associated domain"/>
    <property type="match status" value="2"/>
</dbReference>
<evidence type="ECO:0000256" key="13">
    <source>
        <dbReference type="ARBA" id="ARBA00022967"/>
    </source>
</evidence>